<accession>A0ABS8ZY15</accession>
<proteinExistence type="predicted"/>
<dbReference type="EMBL" id="JAJVCN010000005">
    <property type="protein sequence ID" value="MCE7011696.1"/>
    <property type="molecule type" value="Genomic_DNA"/>
</dbReference>
<protein>
    <submittedName>
        <fullName evidence="2">Uncharacterized protein</fullName>
    </submittedName>
</protein>
<dbReference type="RefSeq" id="WP_233734446.1">
    <property type="nucleotide sequence ID" value="NZ_JAJVCN010000005.1"/>
</dbReference>
<organism evidence="2 3">
    <name type="scientific">Kibdelosporangium philippinense</name>
    <dbReference type="NCBI Taxonomy" id="211113"/>
    <lineage>
        <taxon>Bacteria</taxon>
        <taxon>Bacillati</taxon>
        <taxon>Actinomycetota</taxon>
        <taxon>Actinomycetes</taxon>
        <taxon>Pseudonocardiales</taxon>
        <taxon>Pseudonocardiaceae</taxon>
        <taxon>Kibdelosporangium</taxon>
    </lineage>
</organism>
<dbReference type="Proteomes" id="UP001521150">
    <property type="component" value="Unassembled WGS sequence"/>
</dbReference>
<gene>
    <name evidence="2" type="ORF">LWC34_54125</name>
</gene>
<evidence type="ECO:0000313" key="2">
    <source>
        <dbReference type="EMBL" id="MCE7011696.1"/>
    </source>
</evidence>
<evidence type="ECO:0000313" key="3">
    <source>
        <dbReference type="Proteomes" id="UP001521150"/>
    </source>
</evidence>
<comment type="caution">
    <text evidence="2">The sequence shown here is derived from an EMBL/GenBank/DDBJ whole genome shotgun (WGS) entry which is preliminary data.</text>
</comment>
<evidence type="ECO:0000256" key="1">
    <source>
        <dbReference type="SAM" id="Coils"/>
    </source>
</evidence>
<reference evidence="2 3" key="1">
    <citation type="submission" date="2021-12" db="EMBL/GenBank/DDBJ databases">
        <title>Genome sequence of Kibdelosporangium philippinense ATCC 49844.</title>
        <authorList>
            <person name="Fedorov E.A."/>
            <person name="Omeragic M."/>
            <person name="Shalygina K.F."/>
            <person name="Maclea K.S."/>
        </authorList>
    </citation>
    <scope>NUCLEOTIDE SEQUENCE [LARGE SCALE GENOMIC DNA]</scope>
    <source>
        <strain evidence="2 3">ATCC 49844</strain>
    </source>
</reference>
<keyword evidence="3" id="KW-1185">Reference proteome</keyword>
<keyword evidence="1" id="KW-0175">Coiled coil</keyword>
<name>A0ABS8ZY15_9PSEU</name>
<sequence length="93" mass="10492">MDKDEHFKLLRASSAKVDGLLAELQSIRDQEAALQAQRVKKHEELKQARDERMKLMTAAIDDKVPKAQVARALGMDRTNLYKLLEGKDDSAEA</sequence>
<feature type="coiled-coil region" evidence="1">
    <location>
        <begin position="17"/>
        <end position="51"/>
    </location>
</feature>